<gene>
    <name evidence="2" type="ORF">PGLA2088_LOCUS43598</name>
</gene>
<dbReference type="GO" id="GO:0005634">
    <property type="term" value="C:nucleus"/>
    <property type="evidence" value="ECO:0007669"/>
    <property type="project" value="TreeGrafter"/>
</dbReference>
<dbReference type="PANTHER" id="PTHR12480:SF21">
    <property type="entry name" value="JMJC DOMAIN-CONTAINING PROTEIN 8"/>
    <property type="match status" value="1"/>
</dbReference>
<evidence type="ECO:0000313" key="2">
    <source>
        <dbReference type="EMBL" id="CAE8724230.1"/>
    </source>
</evidence>
<dbReference type="SUPFAM" id="SSF51197">
    <property type="entry name" value="Clavaminate synthase-like"/>
    <property type="match status" value="1"/>
</dbReference>
<name>A0A813LD44_POLGL</name>
<dbReference type="Pfam" id="PF12237">
    <property type="entry name" value="PCIF1_WW"/>
    <property type="match status" value="1"/>
</dbReference>
<dbReference type="Pfam" id="PF13621">
    <property type="entry name" value="Cupin_8"/>
    <property type="match status" value="1"/>
</dbReference>
<evidence type="ECO:0000313" key="3">
    <source>
        <dbReference type="Proteomes" id="UP000626109"/>
    </source>
</evidence>
<evidence type="ECO:0000259" key="1">
    <source>
        <dbReference type="PROSITE" id="PS51184"/>
    </source>
</evidence>
<protein>
    <recommendedName>
        <fullName evidence="1">JmjC domain-containing protein</fullName>
    </recommendedName>
</protein>
<organism evidence="2 3">
    <name type="scientific">Polarella glacialis</name>
    <name type="common">Dinoflagellate</name>
    <dbReference type="NCBI Taxonomy" id="89957"/>
    <lineage>
        <taxon>Eukaryota</taxon>
        <taxon>Sar</taxon>
        <taxon>Alveolata</taxon>
        <taxon>Dinophyceae</taxon>
        <taxon>Suessiales</taxon>
        <taxon>Suessiaceae</taxon>
        <taxon>Polarella</taxon>
    </lineage>
</organism>
<dbReference type="AlphaFoldDB" id="A0A813LD44"/>
<dbReference type="InterPro" id="IPR041667">
    <property type="entry name" value="Cupin_8"/>
</dbReference>
<accession>A0A813LD44</accession>
<dbReference type="Gene3D" id="2.60.120.650">
    <property type="entry name" value="Cupin"/>
    <property type="match status" value="1"/>
</dbReference>
<dbReference type="PANTHER" id="PTHR12480">
    <property type="entry name" value="ARGININE DEMETHYLASE AND LYSYL-HYDROXYLASE JMJD"/>
    <property type="match status" value="1"/>
</dbReference>
<feature type="domain" description="JmjC" evidence="1">
    <location>
        <begin position="176"/>
        <end position="377"/>
    </location>
</feature>
<dbReference type="InterPro" id="IPR022035">
    <property type="entry name" value="PCIF1_WW"/>
</dbReference>
<dbReference type="EMBL" id="CAJNNW010034862">
    <property type="protein sequence ID" value="CAE8724230.1"/>
    <property type="molecule type" value="Genomic_DNA"/>
</dbReference>
<proteinExistence type="predicted"/>
<dbReference type="PROSITE" id="PS51184">
    <property type="entry name" value="JMJC"/>
    <property type="match status" value="1"/>
</dbReference>
<comment type="caution">
    <text evidence="2">The sequence shown here is derived from an EMBL/GenBank/DDBJ whole genome shotgun (WGS) entry which is preliminary data.</text>
</comment>
<dbReference type="Proteomes" id="UP000626109">
    <property type="component" value="Unassembled WGS sequence"/>
</dbReference>
<reference evidence="2" key="1">
    <citation type="submission" date="2021-02" db="EMBL/GenBank/DDBJ databases">
        <authorList>
            <person name="Dougan E. K."/>
            <person name="Rhodes N."/>
            <person name="Thang M."/>
            <person name="Chan C."/>
        </authorList>
    </citation>
    <scope>NUCLEOTIDE SEQUENCE</scope>
</reference>
<dbReference type="GO" id="GO:0000987">
    <property type="term" value="F:cis-regulatory region sequence-specific DNA binding"/>
    <property type="evidence" value="ECO:0007669"/>
    <property type="project" value="TreeGrafter"/>
</dbReference>
<dbReference type="InterPro" id="IPR050910">
    <property type="entry name" value="JMJD6_ArgDemeth/LysHydrox"/>
</dbReference>
<sequence>MPGGGWPLMRLQSRGRPNLRFGWLKACAAVLATNGLFTSSLVTAGESGVETCAAGSCGEVHLEDEELRARPCSIRRLRWPLGHEEGLGASSTMLPMPDEPYVVTLPLDWNDKMAGLLQRRNLLEDMGNATCTPTRAGSKRRGSYEMTLEEYITEWLPRPVSKNAEENRYVFGEFGDQWEPLRKAYMLPPCAACLPRAAAITIGLGGHHSGAPWHFHNAAFVEVFHGEKYFVMLPPEDPVIPDIDAAMVNLSQYHWDLEARPLLEVGRLKQLQEKGFCLSYPVDDWLTKSKEYVQHRREMHEMDLSKSKDSAATYTRVDMLDSIAHAQECIVKPGELLYFPDNWLHGVVNLGHYTAFVSSFINRDLAGMETSACFKDVKPEMASIGDKSLKVEPNRKDLQKGIQRAAKRAVAAAATSKEPSDSAIDCVAAGAVAKYLEDPNSLWVLAFCILCRYDSLCGPGGKEGGGFHAAVPASVFETVEGTFGSPCVECFASPLLCQAEEGLGSTAARSWSWYGMADMFGVL</sequence>
<dbReference type="InterPro" id="IPR003347">
    <property type="entry name" value="JmjC_dom"/>
</dbReference>